<dbReference type="InterPro" id="IPR001304">
    <property type="entry name" value="C-type_lectin-like"/>
</dbReference>
<evidence type="ECO:0000313" key="4">
    <source>
        <dbReference type="EMBL" id="GFR64327.1"/>
    </source>
</evidence>
<dbReference type="Proteomes" id="UP000762676">
    <property type="component" value="Unassembled WGS sequence"/>
</dbReference>
<dbReference type="InterPro" id="IPR018378">
    <property type="entry name" value="C-type_lectin_CS"/>
</dbReference>
<dbReference type="AlphaFoldDB" id="A0AAV4ET38"/>
<dbReference type="PROSITE" id="PS00615">
    <property type="entry name" value="C_TYPE_LECTIN_1"/>
    <property type="match status" value="1"/>
</dbReference>
<sequence length="255" mass="28590">MALKLWIFFSLHGLCVYCEIKVSTLKKATGLDCQTLPLGEAWTSPSPAECFIKCSVRFPNLCQSVVYNDVTKNCVPGSVAFGPLETLDTSIPKLGSGDSIYYAKQPVPSCNTAGPFNLYEVCGVTACLYLSPIRATYQNALAACSSMNSNIFLGNTAARFSVFWYISLNHNPDNTWFTVKDTAREGTFVWENGDPVTVEQSRMIWRPGYPNAWSADEDCTEARHKDWPGIYGLNDEECYNQKRYMCEPNDSYFSW</sequence>
<protein>
    <submittedName>
        <fullName evidence="4">CD209 antigen-like</fullName>
    </submittedName>
</protein>
<dbReference type="PROSITE" id="PS50041">
    <property type="entry name" value="C_TYPE_LECTIN_2"/>
    <property type="match status" value="1"/>
</dbReference>
<gene>
    <name evidence="4" type="ORF">ElyMa_005504100</name>
</gene>
<dbReference type="InterPro" id="IPR016187">
    <property type="entry name" value="CTDL_fold"/>
</dbReference>
<proteinExistence type="predicted"/>
<evidence type="ECO:0000256" key="1">
    <source>
        <dbReference type="ARBA" id="ARBA00023157"/>
    </source>
</evidence>
<evidence type="ECO:0000259" key="3">
    <source>
        <dbReference type="PROSITE" id="PS50041"/>
    </source>
</evidence>
<evidence type="ECO:0000256" key="2">
    <source>
        <dbReference type="SAM" id="SignalP"/>
    </source>
</evidence>
<keyword evidence="1" id="KW-1015">Disulfide bond</keyword>
<dbReference type="InterPro" id="IPR016186">
    <property type="entry name" value="C-type_lectin-like/link_sf"/>
</dbReference>
<comment type="caution">
    <text evidence="4">The sequence shown here is derived from an EMBL/GenBank/DDBJ whole genome shotgun (WGS) entry which is preliminary data.</text>
</comment>
<dbReference type="Pfam" id="PF00059">
    <property type="entry name" value="Lectin_C"/>
    <property type="match status" value="1"/>
</dbReference>
<reference evidence="4 5" key="1">
    <citation type="journal article" date="2021" name="Elife">
        <title>Chloroplast acquisition without the gene transfer in kleptoplastic sea slugs, Plakobranchus ocellatus.</title>
        <authorList>
            <person name="Maeda T."/>
            <person name="Takahashi S."/>
            <person name="Yoshida T."/>
            <person name="Shimamura S."/>
            <person name="Takaki Y."/>
            <person name="Nagai Y."/>
            <person name="Toyoda A."/>
            <person name="Suzuki Y."/>
            <person name="Arimoto A."/>
            <person name="Ishii H."/>
            <person name="Satoh N."/>
            <person name="Nishiyama T."/>
            <person name="Hasebe M."/>
            <person name="Maruyama T."/>
            <person name="Minagawa J."/>
            <person name="Obokata J."/>
            <person name="Shigenobu S."/>
        </authorList>
    </citation>
    <scope>NUCLEOTIDE SEQUENCE [LARGE SCALE GENOMIC DNA]</scope>
</reference>
<keyword evidence="2" id="KW-0732">Signal</keyword>
<feature type="domain" description="C-type lectin" evidence="3">
    <location>
        <begin position="127"/>
        <end position="247"/>
    </location>
</feature>
<dbReference type="Gene3D" id="3.10.100.10">
    <property type="entry name" value="Mannose-Binding Protein A, subunit A"/>
    <property type="match status" value="1"/>
</dbReference>
<dbReference type="EMBL" id="BMAT01010982">
    <property type="protein sequence ID" value="GFR64327.1"/>
    <property type="molecule type" value="Genomic_DNA"/>
</dbReference>
<dbReference type="SUPFAM" id="SSF56436">
    <property type="entry name" value="C-type lectin-like"/>
    <property type="match status" value="1"/>
</dbReference>
<accession>A0AAV4ET38</accession>
<feature type="chain" id="PRO_5043898706" evidence="2">
    <location>
        <begin position="19"/>
        <end position="255"/>
    </location>
</feature>
<name>A0AAV4ET38_9GAST</name>
<keyword evidence="5" id="KW-1185">Reference proteome</keyword>
<organism evidence="4 5">
    <name type="scientific">Elysia marginata</name>
    <dbReference type="NCBI Taxonomy" id="1093978"/>
    <lineage>
        <taxon>Eukaryota</taxon>
        <taxon>Metazoa</taxon>
        <taxon>Spiralia</taxon>
        <taxon>Lophotrochozoa</taxon>
        <taxon>Mollusca</taxon>
        <taxon>Gastropoda</taxon>
        <taxon>Heterobranchia</taxon>
        <taxon>Euthyneura</taxon>
        <taxon>Panpulmonata</taxon>
        <taxon>Sacoglossa</taxon>
        <taxon>Placobranchoidea</taxon>
        <taxon>Plakobranchidae</taxon>
        <taxon>Elysia</taxon>
    </lineage>
</organism>
<evidence type="ECO:0000313" key="5">
    <source>
        <dbReference type="Proteomes" id="UP000762676"/>
    </source>
</evidence>
<feature type="signal peptide" evidence="2">
    <location>
        <begin position="1"/>
        <end position="18"/>
    </location>
</feature>